<dbReference type="EMBL" id="BAABRO010000013">
    <property type="protein sequence ID" value="GAA5509358.1"/>
    <property type="molecule type" value="Genomic_DNA"/>
</dbReference>
<sequence>MNADEFARLCRAEKDSLVRTYFDATEETAVGSRIRSLSLSDEECGVLREIVNGVLTDAWYTLLLAIDGAASLDGVQQDYDLRDETGDRISGDGELEAAAYVHFQDSDA</sequence>
<evidence type="ECO:0000313" key="2">
    <source>
        <dbReference type="Proteomes" id="UP001416858"/>
    </source>
</evidence>
<proteinExistence type="predicted"/>
<protein>
    <submittedName>
        <fullName evidence="1">Uncharacterized protein</fullName>
    </submittedName>
</protein>
<keyword evidence="2" id="KW-1185">Reference proteome</keyword>
<reference evidence="1 2" key="1">
    <citation type="submission" date="2024-02" db="EMBL/GenBank/DDBJ databases">
        <title>Rhodopirellula caenicola NBRC 110016.</title>
        <authorList>
            <person name="Ichikawa N."/>
            <person name="Katano-Makiyama Y."/>
            <person name="Hidaka K."/>
        </authorList>
    </citation>
    <scope>NUCLEOTIDE SEQUENCE [LARGE SCALE GENOMIC DNA]</scope>
    <source>
        <strain evidence="1 2">NBRC 110016</strain>
    </source>
</reference>
<dbReference type="Proteomes" id="UP001416858">
    <property type="component" value="Unassembled WGS sequence"/>
</dbReference>
<accession>A0ABP9VYQ2</accession>
<dbReference type="RefSeq" id="WP_345686362.1">
    <property type="nucleotide sequence ID" value="NZ_BAABRO010000013.1"/>
</dbReference>
<gene>
    <name evidence="1" type="ORF">Rcae01_04857</name>
</gene>
<evidence type="ECO:0000313" key="1">
    <source>
        <dbReference type="EMBL" id="GAA5509358.1"/>
    </source>
</evidence>
<comment type="caution">
    <text evidence="1">The sequence shown here is derived from an EMBL/GenBank/DDBJ whole genome shotgun (WGS) entry which is preliminary data.</text>
</comment>
<name>A0ABP9VYQ2_9BACT</name>
<organism evidence="1 2">
    <name type="scientific">Novipirellula caenicola</name>
    <dbReference type="NCBI Taxonomy" id="1536901"/>
    <lineage>
        <taxon>Bacteria</taxon>
        <taxon>Pseudomonadati</taxon>
        <taxon>Planctomycetota</taxon>
        <taxon>Planctomycetia</taxon>
        <taxon>Pirellulales</taxon>
        <taxon>Pirellulaceae</taxon>
        <taxon>Novipirellula</taxon>
    </lineage>
</organism>